<dbReference type="GO" id="GO:0016788">
    <property type="term" value="F:hydrolase activity, acting on ester bonds"/>
    <property type="evidence" value="ECO:0007669"/>
    <property type="project" value="InterPro"/>
</dbReference>
<gene>
    <name evidence="9" type="ORF">M8C21_008908</name>
</gene>
<feature type="transmembrane region" description="Helical" evidence="8">
    <location>
        <begin position="7"/>
        <end position="27"/>
    </location>
</feature>
<reference evidence="9" key="1">
    <citation type="submission" date="2022-06" db="EMBL/GenBank/DDBJ databases">
        <title>Uncovering the hologenomic basis of an extraordinary plant invasion.</title>
        <authorList>
            <person name="Bieker V.C."/>
            <person name="Martin M.D."/>
            <person name="Gilbert T."/>
            <person name="Hodgins K."/>
            <person name="Battlay P."/>
            <person name="Petersen B."/>
            <person name="Wilson J."/>
        </authorList>
    </citation>
    <scope>NUCLEOTIDE SEQUENCE</scope>
    <source>
        <strain evidence="9">AA19_3_7</strain>
        <tissue evidence="9">Leaf</tissue>
    </source>
</reference>
<protein>
    <submittedName>
        <fullName evidence="9">Uncharacterized protein</fullName>
    </submittedName>
</protein>
<dbReference type="PANTHER" id="PTHR45650:SF9">
    <property type="entry name" value="SGNH HYDROLASE-TYPE ESTERASE DOMAIN-CONTAINING PROTEIN"/>
    <property type="match status" value="1"/>
</dbReference>
<evidence type="ECO:0000256" key="1">
    <source>
        <dbReference type="ARBA" id="ARBA00004613"/>
    </source>
</evidence>
<evidence type="ECO:0000256" key="4">
    <source>
        <dbReference type="ARBA" id="ARBA00022729"/>
    </source>
</evidence>
<dbReference type="AlphaFoldDB" id="A0AAD5D3H1"/>
<sequence>MKGEHILMFHGLIFVGLIHVTIFVVGAEPQVPCYFIFGDSLVDSGNNNALTTAAKANYKPYGIDFPQGVTGRFTNGKTVADIIGQLLGFPKFIPPYATATDQEISTGVNYGSGSAGIREESGSHLGDRINMDRQLLNHEKTISRLSALQNNKTFTDEYLKKCIYLSNIGSNDYINNYLIPSIYPSSKTYTVDQYATVLVQEYSQQLKTIYNLGARKIAVFGLGQIGCTPAEITRFGTSGKPCVEWINDAVKLFNDKLKSLVTELNSNYLDAKFTFINLASISAPQGDVPLPNTPCCQVGEDGQCVRDSNPCLVRALTVFYDGFHPSEISNTLIATRSYISVIPSDTFPYDISHLARL</sequence>
<proteinExistence type="inferred from homology"/>
<dbReference type="PANTHER" id="PTHR45650">
    <property type="entry name" value="GDSL-LIKE LIPASE/ACYLHYDROLASE-RELATED"/>
    <property type="match status" value="1"/>
</dbReference>
<evidence type="ECO:0000256" key="2">
    <source>
        <dbReference type="ARBA" id="ARBA00008668"/>
    </source>
</evidence>
<evidence type="ECO:0000256" key="5">
    <source>
        <dbReference type="ARBA" id="ARBA00022801"/>
    </source>
</evidence>
<dbReference type="Pfam" id="PF00657">
    <property type="entry name" value="Lipase_GDSL"/>
    <property type="match status" value="1"/>
</dbReference>
<evidence type="ECO:0000313" key="10">
    <source>
        <dbReference type="Proteomes" id="UP001206925"/>
    </source>
</evidence>
<dbReference type="InterPro" id="IPR036514">
    <property type="entry name" value="SGNH_hydro_sf"/>
</dbReference>
<keyword evidence="8" id="KW-0812">Transmembrane</keyword>
<keyword evidence="8" id="KW-0472">Membrane</keyword>
<dbReference type="CDD" id="cd01837">
    <property type="entry name" value="SGNH_plant_lipase_like"/>
    <property type="match status" value="1"/>
</dbReference>
<comment type="caution">
    <text evidence="9">The sequence shown here is derived from an EMBL/GenBank/DDBJ whole genome shotgun (WGS) entry which is preliminary data.</text>
</comment>
<name>A0AAD5D3H1_AMBAR</name>
<keyword evidence="10" id="KW-1185">Reference proteome</keyword>
<evidence type="ECO:0000256" key="8">
    <source>
        <dbReference type="SAM" id="Phobius"/>
    </source>
</evidence>
<dbReference type="InterPro" id="IPR001087">
    <property type="entry name" value="GDSL"/>
</dbReference>
<dbReference type="Gene3D" id="3.40.50.1110">
    <property type="entry name" value="SGNH hydrolase"/>
    <property type="match status" value="1"/>
</dbReference>
<dbReference type="GO" id="GO:0016042">
    <property type="term" value="P:lipid catabolic process"/>
    <property type="evidence" value="ECO:0007669"/>
    <property type="project" value="UniProtKB-KW"/>
</dbReference>
<dbReference type="EMBL" id="JAMZMK010005611">
    <property type="protein sequence ID" value="KAI7752759.1"/>
    <property type="molecule type" value="Genomic_DNA"/>
</dbReference>
<keyword evidence="8" id="KW-1133">Transmembrane helix</keyword>
<comment type="subcellular location">
    <subcellularLocation>
        <location evidence="1">Secreted</location>
    </subcellularLocation>
</comment>
<dbReference type="Proteomes" id="UP001206925">
    <property type="component" value="Unassembled WGS sequence"/>
</dbReference>
<keyword evidence="7" id="KW-0443">Lipid metabolism</keyword>
<evidence type="ECO:0000256" key="7">
    <source>
        <dbReference type="ARBA" id="ARBA00023098"/>
    </source>
</evidence>
<accession>A0AAD5D3H1</accession>
<evidence type="ECO:0000256" key="6">
    <source>
        <dbReference type="ARBA" id="ARBA00022963"/>
    </source>
</evidence>
<keyword evidence="6" id="KW-0442">Lipid degradation</keyword>
<keyword evidence="4" id="KW-0732">Signal</keyword>
<dbReference type="InterPro" id="IPR051238">
    <property type="entry name" value="GDSL_esterase/lipase"/>
</dbReference>
<dbReference type="InterPro" id="IPR035669">
    <property type="entry name" value="SGNH_plant_lipase-like"/>
</dbReference>
<keyword evidence="5" id="KW-0378">Hydrolase</keyword>
<dbReference type="GO" id="GO:0005576">
    <property type="term" value="C:extracellular region"/>
    <property type="evidence" value="ECO:0007669"/>
    <property type="project" value="UniProtKB-SubCell"/>
</dbReference>
<organism evidence="9 10">
    <name type="scientific">Ambrosia artemisiifolia</name>
    <name type="common">Common ragweed</name>
    <dbReference type="NCBI Taxonomy" id="4212"/>
    <lineage>
        <taxon>Eukaryota</taxon>
        <taxon>Viridiplantae</taxon>
        <taxon>Streptophyta</taxon>
        <taxon>Embryophyta</taxon>
        <taxon>Tracheophyta</taxon>
        <taxon>Spermatophyta</taxon>
        <taxon>Magnoliopsida</taxon>
        <taxon>eudicotyledons</taxon>
        <taxon>Gunneridae</taxon>
        <taxon>Pentapetalae</taxon>
        <taxon>asterids</taxon>
        <taxon>campanulids</taxon>
        <taxon>Asterales</taxon>
        <taxon>Asteraceae</taxon>
        <taxon>Asteroideae</taxon>
        <taxon>Heliantheae alliance</taxon>
        <taxon>Heliantheae</taxon>
        <taxon>Ambrosia</taxon>
    </lineage>
</organism>
<evidence type="ECO:0000256" key="3">
    <source>
        <dbReference type="ARBA" id="ARBA00022525"/>
    </source>
</evidence>
<dbReference type="SUPFAM" id="SSF52266">
    <property type="entry name" value="SGNH hydrolase"/>
    <property type="match status" value="1"/>
</dbReference>
<keyword evidence="3" id="KW-0964">Secreted</keyword>
<evidence type="ECO:0000313" key="9">
    <source>
        <dbReference type="EMBL" id="KAI7752759.1"/>
    </source>
</evidence>
<comment type="similarity">
    <text evidence="2">Belongs to the 'GDSL' lipolytic enzyme family.</text>
</comment>